<dbReference type="InterPro" id="IPR027417">
    <property type="entry name" value="P-loop_NTPase"/>
</dbReference>
<comment type="similarity">
    <text evidence="1">Belongs to the CbxX/CfxQ family.</text>
</comment>
<keyword evidence="3" id="KW-0067">ATP-binding</keyword>
<dbReference type="EMBL" id="JBHFEH010000054">
    <property type="protein sequence ID" value="KAL2050037.1"/>
    <property type="molecule type" value="Genomic_DNA"/>
</dbReference>
<dbReference type="InterPro" id="IPR000641">
    <property type="entry name" value="CbxX/CfxQ"/>
</dbReference>
<dbReference type="PRINTS" id="PR00819">
    <property type="entry name" value="CBXCFQXSUPER"/>
</dbReference>
<name>A0ABR4AWI5_9LECA</name>
<sequence>MCKTTVARIYARFLASIGALPGKGFVEITGSGLAHEGVEGTKKMIDGLVKAGGGVFFIDEAYQLASGNNFGGRNVLDFILAEIEERRGTIAFILAGYTSEMEKFFEHNPGFDSRMPQRLHFADYSDDELLTMLDATVEQKYNGRAKLTDGTNGIYARILVKRLGRNRGTEGYCNARALENVWAQVTERQAVRLRKERVAGEFPDDFLFHPGRFDRA</sequence>
<keyword evidence="2" id="KW-0547">Nucleotide-binding</keyword>
<dbReference type="PANTHER" id="PTHR43392:SF2">
    <property type="entry name" value="AAA-TYPE ATPASE FAMILY PROTEIN _ ANKYRIN REPEAT FAMILY PROTEIN"/>
    <property type="match status" value="1"/>
</dbReference>
<accession>A0ABR4AWI5</accession>
<gene>
    <name evidence="5" type="ORF">ABVK25_009764</name>
</gene>
<proteinExistence type="inferred from homology"/>
<evidence type="ECO:0000313" key="5">
    <source>
        <dbReference type="EMBL" id="KAL2050037.1"/>
    </source>
</evidence>
<evidence type="ECO:0000256" key="3">
    <source>
        <dbReference type="ARBA" id="ARBA00022840"/>
    </source>
</evidence>
<evidence type="ECO:0000313" key="6">
    <source>
        <dbReference type="Proteomes" id="UP001590951"/>
    </source>
</evidence>
<organism evidence="5 6">
    <name type="scientific">Lepraria finkii</name>
    <dbReference type="NCBI Taxonomy" id="1340010"/>
    <lineage>
        <taxon>Eukaryota</taxon>
        <taxon>Fungi</taxon>
        <taxon>Dikarya</taxon>
        <taxon>Ascomycota</taxon>
        <taxon>Pezizomycotina</taxon>
        <taxon>Lecanoromycetes</taxon>
        <taxon>OSLEUM clade</taxon>
        <taxon>Lecanoromycetidae</taxon>
        <taxon>Lecanorales</taxon>
        <taxon>Lecanorineae</taxon>
        <taxon>Stereocaulaceae</taxon>
        <taxon>Lepraria</taxon>
    </lineage>
</organism>
<comment type="caution">
    <text evidence="5">The sequence shown here is derived from an EMBL/GenBank/DDBJ whole genome shotgun (WGS) entry which is preliminary data.</text>
</comment>
<dbReference type="Pfam" id="PF00004">
    <property type="entry name" value="AAA"/>
    <property type="match status" value="1"/>
</dbReference>
<dbReference type="InterPro" id="IPR050773">
    <property type="entry name" value="CbxX/CfxQ_RuBisCO_ESX"/>
</dbReference>
<evidence type="ECO:0000256" key="2">
    <source>
        <dbReference type="ARBA" id="ARBA00022741"/>
    </source>
</evidence>
<dbReference type="SUPFAM" id="SSF52540">
    <property type="entry name" value="P-loop containing nucleoside triphosphate hydrolases"/>
    <property type="match status" value="1"/>
</dbReference>
<dbReference type="CDD" id="cd00009">
    <property type="entry name" value="AAA"/>
    <property type="match status" value="1"/>
</dbReference>
<dbReference type="Proteomes" id="UP001590951">
    <property type="component" value="Unassembled WGS sequence"/>
</dbReference>
<reference evidence="5 6" key="1">
    <citation type="submission" date="2024-09" db="EMBL/GenBank/DDBJ databases">
        <title>Rethinking Asexuality: The Enigmatic Case of Functional Sexual Genes in Lepraria (Stereocaulaceae).</title>
        <authorList>
            <person name="Doellman M."/>
            <person name="Sun Y."/>
            <person name="Barcenas-Pena A."/>
            <person name="Lumbsch H.T."/>
            <person name="Grewe F."/>
        </authorList>
    </citation>
    <scope>NUCLEOTIDE SEQUENCE [LARGE SCALE GENOMIC DNA]</scope>
    <source>
        <strain evidence="5 6">Grewe 0041</strain>
    </source>
</reference>
<feature type="domain" description="ATPase AAA-type core" evidence="4">
    <location>
        <begin position="3"/>
        <end position="120"/>
    </location>
</feature>
<keyword evidence="6" id="KW-1185">Reference proteome</keyword>
<dbReference type="InterPro" id="IPR003959">
    <property type="entry name" value="ATPase_AAA_core"/>
</dbReference>
<evidence type="ECO:0000259" key="4">
    <source>
        <dbReference type="Pfam" id="PF00004"/>
    </source>
</evidence>
<dbReference type="Gene3D" id="3.40.50.300">
    <property type="entry name" value="P-loop containing nucleotide triphosphate hydrolases"/>
    <property type="match status" value="1"/>
</dbReference>
<dbReference type="Gene3D" id="1.10.8.60">
    <property type="match status" value="1"/>
</dbReference>
<protein>
    <recommendedName>
        <fullName evidence="4">ATPase AAA-type core domain-containing protein</fullName>
    </recommendedName>
</protein>
<evidence type="ECO:0000256" key="1">
    <source>
        <dbReference type="ARBA" id="ARBA00010378"/>
    </source>
</evidence>
<dbReference type="PANTHER" id="PTHR43392">
    <property type="entry name" value="AAA-TYPE ATPASE FAMILY PROTEIN / ANKYRIN REPEAT FAMILY PROTEIN"/>
    <property type="match status" value="1"/>
</dbReference>